<reference evidence="1" key="1">
    <citation type="submission" date="2022-07" db="EMBL/GenBank/DDBJ databases">
        <authorList>
            <person name="Wu T."/>
        </authorList>
    </citation>
    <scope>NUCLEOTIDE SEQUENCE</scope>
    <source>
        <strain evidence="1">SD-1</strain>
    </source>
</reference>
<dbReference type="Proteomes" id="UP001163293">
    <property type="component" value="Chromosome"/>
</dbReference>
<accession>A0AAX3EDG6</accession>
<name>A0AAX3EDG6_PAEUR</name>
<keyword evidence="2" id="KW-1185">Reference proteome</keyword>
<dbReference type="EMBL" id="CP101185">
    <property type="protein sequence ID" value="UYV96055.1"/>
    <property type="molecule type" value="Genomic_DNA"/>
</dbReference>
<gene>
    <name evidence="1" type="ORF">NL394_13285</name>
</gene>
<proteinExistence type="predicted"/>
<protein>
    <submittedName>
        <fullName evidence="1">Uncharacterized protein</fullName>
    </submittedName>
</protein>
<dbReference type="RefSeq" id="WP_069695061.1">
    <property type="nucleotide sequence ID" value="NZ_CP043010.1"/>
</dbReference>
<evidence type="ECO:0000313" key="2">
    <source>
        <dbReference type="Proteomes" id="UP001163293"/>
    </source>
</evidence>
<sequence>MKKVKYTEGLVKRTAMAKTERLGSLSVSFELPPEMKPITVDHRVIAEQVAASMAIEDRAVQSEDIVVESTQESRKAVAEVLAIRLRDRDRRWPPDDAAAAW</sequence>
<organism evidence="1 2">
    <name type="scientific">Paenarthrobacter ureafaciens</name>
    <dbReference type="NCBI Taxonomy" id="37931"/>
    <lineage>
        <taxon>Bacteria</taxon>
        <taxon>Bacillati</taxon>
        <taxon>Actinomycetota</taxon>
        <taxon>Actinomycetes</taxon>
        <taxon>Micrococcales</taxon>
        <taxon>Micrococcaceae</taxon>
        <taxon>Paenarthrobacter</taxon>
    </lineage>
</organism>
<evidence type="ECO:0000313" key="1">
    <source>
        <dbReference type="EMBL" id="UYV96055.1"/>
    </source>
</evidence>
<dbReference type="AlphaFoldDB" id="A0AAX3EDG6"/>